<reference evidence="1 2" key="1">
    <citation type="journal article" date="2019" name="Nat. Ecol. Evol.">
        <title>Megaphylogeny resolves global patterns of mushroom evolution.</title>
        <authorList>
            <person name="Varga T."/>
            <person name="Krizsan K."/>
            <person name="Foldi C."/>
            <person name="Dima B."/>
            <person name="Sanchez-Garcia M."/>
            <person name="Sanchez-Ramirez S."/>
            <person name="Szollosi G.J."/>
            <person name="Szarkandi J.G."/>
            <person name="Papp V."/>
            <person name="Albert L."/>
            <person name="Andreopoulos W."/>
            <person name="Angelini C."/>
            <person name="Antonin V."/>
            <person name="Barry K.W."/>
            <person name="Bougher N.L."/>
            <person name="Buchanan P."/>
            <person name="Buyck B."/>
            <person name="Bense V."/>
            <person name="Catcheside P."/>
            <person name="Chovatia M."/>
            <person name="Cooper J."/>
            <person name="Damon W."/>
            <person name="Desjardin D."/>
            <person name="Finy P."/>
            <person name="Geml J."/>
            <person name="Haridas S."/>
            <person name="Hughes K."/>
            <person name="Justo A."/>
            <person name="Karasinski D."/>
            <person name="Kautmanova I."/>
            <person name="Kiss B."/>
            <person name="Kocsube S."/>
            <person name="Kotiranta H."/>
            <person name="LaButti K.M."/>
            <person name="Lechner B.E."/>
            <person name="Liimatainen K."/>
            <person name="Lipzen A."/>
            <person name="Lukacs Z."/>
            <person name="Mihaltcheva S."/>
            <person name="Morgado L.N."/>
            <person name="Niskanen T."/>
            <person name="Noordeloos M.E."/>
            <person name="Ohm R.A."/>
            <person name="Ortiz-Santana B."/>
            <person name="Ovrebo C."/>
            <person name="Racz N."/>
            <person name="Riley R."/>
            <person name="Savchenko A."/>
            <person name="Shiryaev A."/>
            <person name="Soop K."/>
            <person name="Spirin V."/>
            <person name="Szebenyi C."/>
            <person name="Tomsovsky M."/>
            <person name="Tulloss R.E."/>
            <person name="Uehling J."/>
            <person name="Grigoriev I.V."/>
            <person name="Vagvolgyi C."/>
            <person name="Papp T."/>
            <person name="Martin F.M."/>
            <person name="Miettinen O."/>
            <person name="Hibbett D.S."/>
            <person name="Nagy L.G."/>
        </authorList>
    </citation>
    <scope>NUCLEOTIDE SEQUENCE [LARGE SCALE GENOMIC DNA]</scope>
    <source>
        <strain evidence="1 2">CBS 121175</strain>
    </source>
</reference>
<protein>
    <submittedName>
        <fullName evidence="1">Uncharacterized protein</fullName>
    </submittedName>
</protein>
<gene>
    <name evidence="1" type="ORF">FA15DRAFT_518093</name>
</gene>
<dbReference type="EMBL" id="ML210240">
    <property type="protein sequence ID" value="TFK22457.1"/>
    <property type="molecule type" value="Genomic_DNA"/>
</dbReference>
<dbReference type="AlphaFoldDB" id="A0A5C3KQG7"/>
<evidence type="ECO:0000313" key="2">
    <source>
        <dbReference type="Proteomes" id="UP000307440"/>
    </source>
</evidence>
<keyword evidence="2" id="KW-1185">Reference proteome</keyword>
<name>A0A5C3KQG7_COPMA</name>
<evidence type="ECO:0000313" key="1">
    <source>
        <dbReference type="EMBL" id="TFK22457.1"/>
    </source>
</evidence>
<dbReference type="Proteomes" id="UP000307440">
    <property type="component" value="Unassembled WGS sequence"/>
</dbReference>
<accession>A0A5C3KQG7</accession>
<sequence>MKNIANISEILVSEDIALYTGNTYFIQKFGRTKTFEVSQTIVDHRLRKNDGLVTMV</sequence>
<proteinExistence type="predicted"/>
<organism evidence="1 2">
    <name type="scientific">Coprinopsis marcescibilis</name>
    <name type="common">Agaric fungus</name>
    <name type="synonym">Psathyrella marcescibilis</name>
    <dbReference type="NCBI Taxonomy" id="230819"/>
    <lineage>
        <taxon>Eukaryota</taxon>
        <taxon>Fungi</taxon>
        <taxon>Dikarya</taxon>
        <taxon>Basidiomycota</taxon>
        <taxon>Agaricomycotina</taxon>
        <taxon>Agaricomycetes</taxon>
        <taxon>Agaricomycetidae</taxon>
        <taxon>Agaricales</taxon>
        <taxon>Agaricineae</taxon>
        <taxon>Psathyrellaceae</taxon>
        <taxon>Coprinopsis</taxon>
    </lineage>
</organism>